<reference evidence="2 3" key="1">
    <citation type="submission" date="2016-10" db="EMBL/GenBank/DDBJ databases">
        <authorList>
            <person name="de Groot N.N."/>
        </authorList>
    </citation>
    <scope>NUCLEOTIDE SEQUENCE [LARGE SCALE GENOMIC DNA]</scope>
    <source>
        <strain evidence="2 3">DSM 22187</strain>
    </source>
</reference>
<dbReference type="InterPro" id="IPR058927">
    <property type="entry name" value="OB_2TM"/>
</dbReference>
<protein>
    <submittedName>
        <fullName evidence="2">Cytochrome c-type biogenesis protein CcmE</fullName>
    </submittedName>
</protein>
<gene>
    <name evidence="2" type="ORF">SAMN05444271_10423</name>
</gene>
<feature type="transmembrane region" description="Helical" evidence="1">
    <location>
        <begin position="7"/>
        <end position="25"/>
    </location>
</feature>
<name>A0A1H6S6B1_9EURY</name>
<keyword evidence="1" id="KW-0812">Transmembrane</keyword>
<dbReference type="EMBL" id="FNYR01000004">
    <property type="protein sequence ID" value="SEI61414.1"/>
    <property type="molecule type" value="Genomic_DNA"/>
</dbReference>
<accession>A0A1H6S6B1</accession>
<evidence type="ECO:0000313" key="3">
    <source>
        <dbReference type="Proteomes" id="UP000198888"/>
    </source>
</evidence>
<sequence length="162" mass="17887">MKRGYRLAAIYLLVCAAVGLCVLYAEADRWTYPDTEEIAVEPAAYDGQQVLLFGDVESVDRASQRLVITAGTDPELEFTVESVPESVTDSVREGGSIQVFGVLAEQSTVIDATEIVVDYRDTTDFQYVYVASLLGGLLAAGIFLWHWQVDVRDLTFVPRGDR</sequence>
<dbReference type="OrthoDB" id="268419at2157"/>
<feature type="transmembrane region" description="Helical" evidence="1">
    <location>
        <begin position="127"/>
        <end position="147"/>
    </location>
</feature>
<dbReference type="Proteomes" id="UP000198888">
    <property type="component" value="Unassembled WGS sequence"/>
</dbReference>
<keyword evidence="1" id="KW-1133">Transmembrane helix</keyword>
<dbReference type="STRING" id="1073996.SAMN05444271_10423"/>
<dbReference type="RefSeq" id="WP_089671166.1">
    <property type="nucleotide sequence ID" value="NZ_CP024845.1"/>
</dbReference>
<dbReference type="AlphaFoldDB" id="A0A1H6S6B1"/>
<keyword evidence="1" id="KW-0472">Membrane</keyword>
<accession>A0A2H4Q0R0</accession>
<keyword evidence="3" id="KW-1185">Reference proteome</keyword>
<evidence type="ECO:0000313" key="2">
    <source>
        <dbReference type="EMBL" id="SEI61414.1"/>
    </source>
</evidence>
<proteinExistence type="predicted"/>
<dbReference type="Pfam" id="PF26045">
    <property type="entry name" value="OB_2TM_halo"/>
    <property type="match status" value="1"/>
</dbReference>
<dbReference type="GeneID" id="35001988"/>
<organism evidence="2 3">
    <name type="scientific">Halohasta litchfieldiae</name>
    <dbReference type="NCBI Taxonomy" id="1073996"/>
    <lineage>
        <taxon>Archaea</taxon>
        <taxon>Methanobacteriati</taxon>
        <taxon>Methanobacteriota</taxon>
        <taxon>Stenosarchaea group</taxon>
        <taxon>Halobacteria</taxon>
        <taxon>Halobacteriales</taxon>
        <taxon>Haloferacaceae</taxon>
        <taxon>Halohasta</taxon>
    </lineage>
</organism>
<dbReference type="KEGG" id="hae:halTADL_1171"/>
<evidence type="ECO:0000256" key="1">
    <source>
        <dbReference type="SAM" id="Phobius"/>
    </source>
</evidence>